<name>A0ABV7MCN1_9PROT</name>
<protein>
    <submittedName>
        <fullName evidence="1">Uncharacterized protein</fullName>
    </submittedName>
</protein>
<gene>
    <name evidence="1" type="ORF">ACFONP_08020</name>
</gene>
<keyword evidence="2" id="KW-1185">Reference proteome</keyword>
<organism evidence="1 2">
    <name type="scientific">Parvularcula lutaonensis</name>
    <dbReference type="NCBI Taxonomy" id="491923"/>
    <lineage>
        <taxon>Bacteria</taxon>
        <taxon>Pseudomonadati</taxon>
        <taxon>Pseudomonadota</taxon>
        <taxon>Alphaproteobacteria</taxon>
        <taxon>Parvularculales</taxon>
        <taxon>Parvularculaceae</taxon>
        <taxon>Parvularcula</taxon>
    </lineage>
</organism>
<dbReference type="RefSeq" id="WP_189571218.1">
    <property type="nucleotide sequence ID" value="NZ_BMXU01000001.1"/>
</dbReference>
<comment type="caution">
    <text evidence="1">The sequence shown here is derived from an EMBL/GenBank/DDBJ whole genome shotgun (WGS) entry which is preliminary data.</text>
</comment>
<evidence type="ECO:0000313" key="2">
    <source>
        <dbReference type="Proteomes" id="UP001595607"/>
    </source>
</evidence>
<proteinExistence type="predicted"/>
<dbReference type="Proteomes" id="UP001595607">
    <property type="component" value="Unassembled WGS sequence"/>
</dbReference>
<sequence>MIFFEAPPPVLTAEALQTELQLRSFRSSLGQRLKASCADTPIDFFPANTIRLGADTLVIDEPDWYRSFKVADEQEQLVTMTDQSKVGSYNTQKTLRLVWNEDRSGYVAVDEQEPEFWIEKPDYCDAG</sequence>
<evidence type="ECO:0000313" key="1">
    <source>
        <dbReference type="EMBL" id="MFC3302677.1"/>
    </source>
</evidence>
<accession>A0ABV7MCN1</accession>
<reference evidence="2" key="1">
    <citation type="journal article" date="2019" name="Int. J. Syst. Evol. Microbiol.">
        <title>The Global Catalogue of Microorganisms (GCM) 10K type strain sequencing project: providing services to taxonomists for standard genome sequencing and annotation.</title>
        <authorList>
            <consortium name="The Broad Institute Genomics Platform"/>
            <consortium name="The Broad Institute Genome Sequencing Center for Infectious Disease"/>
            <person name="Wu L."/>
            <person name="Ma J."/>
        </authorList>
    </citation>
    <scope>NUCLEOTIDE SEQUENCE [LARGE SCALE GENOMIC DNA]</scope>
    <source>
        <strain evidence="2">KCTC 22245</strain>
    </source>
</reference>
<dbReference type="EMBL" id="JBHRVA010000002">
    <property type="protein sequence ID" value="MFC3302677.1"/>
    <property type="molecule type" value="Genomic_DNA"/>
</dbReference>